<gene>
    <name evidence="2" type="ORF">PMACD_LOCUS13894</name>
</gene>
<name>A0A821WW08_9NEOP</name>
<evidence type="ECO:0000313" key="2">
    <source>
        <dbReference type="EMBL" id="CAF4931365.1"/>
    </source>
</evidence>
<dbReference type="Proteomes" id="UP000663880">
    <property type="component" value="Unassembled WGS sequence"/>
</dbReference>
<keyword evidence="3" id="KW-1185">Reference proteome</keyword>
<comment type="caution">
    <text evidence="2">The sequence shown here is derived from an EMBL/GenBank/DDBJ whole genome shotgun (WGS) entry which is preliminary data.</text>
</comment>
<reference evidence="2" key="1">
    <citation type="submission" date="2021-02" db="EMBL/GenBank/DDBJ databases">
        <authorList>
            <person name="Steward A R."/>
        </authorList>
    </citation>
    <scope>NUCLEOTIDE SEQUENCE</scope>
</reference>
<evidence type="ECO:0000313" key="3">
    <source>
        <dbReference type="Proteomes" id="UP000663880"/>
    </source>
</evidence>
<dbReference type="OrthoDB" id="7473180at2759"/>
<evidence type="ECO:0008006" key="4">
    <source>
        <dbReference type="Google" id="ProtNLM"/>
    </source>
</evidence>
<protein>
    <recommendedName>
        <fullName evidence="4">Centrosomal protein of 192 kDa</fullName>
    </recommendedName>
</protein>
<organism evidence="2 3">
    <name type="scientific">Pieris macdunnoughi</name>
    <dbReference type="NCBI Taxonomy" id="345717"/>
    <lineage>
        <taxon>Eukaryota</taxon>
        <taxon>Metazoa</taxon>
        <taxon>Ecdysozoa</taxon>
        <taxon>Arthropoda</taxon>
        <taxon>Hexapoda</taxon>
        <taxon>Insecta</taxon>
        <taxon>Pterygota</taxon>
        <taxon>Neoptera</taxon>
        <taxon>Endopterygota</taxon>
        <taxon>Lepidoptera</taxon>
        <taxon>Glossata</taxon>
        <taxon>Ditrysia</taxon>
        <taxon>Papilionoidea</taxon>
        <taxon>Pieridae</taxon>
        <taxon>Pierinae</taxon>
        <taxon>Pieris</taxon>
    </lineage>
</organism>
<proteinExistence type="predicted"/>
<sequence length="1148" mass="128194">MDENNYLTPSKILRLLHMAEDRSFNAPRTILNYDDAINRNLQNPSPYTGESSSGILDLERLRGFGETSTLSTAFNPGEMTGRSTEAVDHNEAFENTGRHSVALESLTSHMERQTQEVSKLIRHSVASFSSKYNVDLSADENQLIKEKFNSPLDATTTSELIKDMPQSMVNLQDASMVSNFNMSEREVYFKQKCPNFSEILGNADSPDRYMRPSISEVSSHNPIETPKRQHKTYNVDQTLDKVPVRQPKPTALIKPSDLSSFEPETSVMSEMGNYFQHGPNYSVTPSFKGQKKITPTDIMLNNLKSSYRLVHEDTEMSPDESISVSKIADFLNRQSTICKVSDIIQVNQVKPNKKPLSELQMNIDQDMYVTKLKDTKKMNTASSSGTGSTVISLDNLKISEKIPDVIVTKDSLTMENENRSKASVKSKSPSTQSTRTTVQENKSFKESNSPLHSSKGNSEANTSHIPSPNIVYKELEQSVDWQDVIQLKRYNEERFAKAQWIDIVAMPVQGYVGISTPVTINITTRVDSWLTARFEPNAVKDITIELPRQPFLLSPGKNEKFIFNITCNKETKQILPFSIHLKDTSKDEMCEEKDAVEIDVKLPSIQAISRDGMNKVIFPIIQEKSHITKYFVIVSDCPGELELEMTVASDLFVIMNVQEIKKSEMSKVLMESNLVQGKPEVGRKLCRLSGGNAVKVTVMFKAPQLTDLDIEGKMATFTGILNINLTGVNTVLNKVDLVGTVGTAQLEVKSAGKVQIAAEPTPITVTNIGSLTGVWLVKFKTSTVEETIPFKVSPGKFELRPTATRVLQVVYTGPPDVVYEGYLILEEVTTLATTHILISGGSEKVRTFPIKTNLNNISWVKAGKKELSLKNSTNKKVQIRCHIVGEGFSIESSGSRTYMMSLGSCECRPLSVVFSPISNTPHVASLHLILDKTTQLSRKIKLHGCVSGDPIRWSGLVTYGETALVRAVLRRPIELTLYNRASVPAFISAALHFNLQYRCLSSNAELQGARRIMGKRGKHSIILRVDWPRLERRARAVETTTLATLTVLTGPEFTRRRILKILRDENNGHLDTSLLPEHLKVLAEPFDGEDPTLDKYLENFSETKASLNELIEGLQELTAQIDVPQDFVDDNTTIISDDTMLEHHTLCE</sequence>
<feature type="region of interest" description="Disordered" evidence="1">
    <location>
        <begin position="413"/>
        <end position="465"/>
    </location>
</feature>
<accession>A0A821WW08</accession>
<evidence type="ECO:0000256" key="1">
    <source>
        <dbReference type="SAM" id="MobiDB-lite"/>
    </source>
</evidence>
<dbReference type="EMBL" id="CAJOBZ010000062">
    <property type="protein sequence ID" value="CAF4931365.1"/>
    <property type="molecule type" value="Genomic_DNA"/>
</dbReference>
<dbReference type="AlphaFoldDB" id="A0A821WW08"/>